<dbReference type="AlphaFoldDB" id="A0A5C3LZ11"/>
<feature type="region of interest" description="Disordered" evidence="1">
    <location>
        <begin position="172"/>
        <end position="200"/>
    </location>
</feature>
<sequence>MDKIGMGRLTRFLMPTLRRQAIEVLQDRLRYMIEFVQYEDNPNIRADVWVMLTNLRTRIEDLAYLGNSFSDRMKSEKELESVRTQMDKTVQSWMTISGLLEANTIWGLFDAIEKRDQALMDEYRRTVTPLRGWHSPMLPEQVPSHMIQGQNPLLLVGRPIITDYSAFNLDSEPSSLPYQRTHTRGRRGRHSRQPSHSDTQLGAMAYAQLTPDRGLPSTTNYYNTDHHSEYERQSGRLSGHSHSTTSDHLLLTSGSGYQSSLYQPSVQSPSYPPSTHSSYQGPIRSSQEYPSSRPSFGSTHSSYQRPTHSSQEYPSGRLSHDTFGNLLDYASSHNSHGRAATQTRDYTEEGYAQGPGKGKGRM</sequence>
<accession>A0A5C3LZ11</accession>
<feature type="region of interest" description="Disordered" evidence="1">
    <location>
        <begin position="231"/>
        <end position="362"/>
    </location>
</feature>
<feature type="non-terminal residue" evidence="2">
    <location>
        <position position="362"/>
    </location>
</feature>
<dbReference type="Proteomes" id="UP000308652">
    <property type="component" value="Unassembled WGS sequence"/>
</dbReference>
<protein>
    <submittedName>
        <fullName evidence="2">Uncharacterized protein</fullName>
    </submittedName>
</protein>
<evidence type="ECO:0000313" key="2">
    <source>
        <dbReference type="EMBL" id="TFK38180.1"/>
    </source>
</evidence>
<reference evidence="2 3" key="1">
    <citation type="journal article" date="2019" name="Nat. Ecol. Evol.">
        <title>Megaphylogeny resolves global patterns of mushroom evolution.</title>
        <authorList>
            <person name="Varga T."/>
            <person name="Krizsan K."/>
            <person name="Foldi C."/>
            <person name="Dima B."/>
            <person name="Sanchez-Garcia M."/>
            <person name="Sanchez-Ramirez S."/>
            <person name="Szollosi G.J."/>
            <person name="Szarkandi J.G."/>
            <person name="Papp V."/>
            <person name="Albert L."/>
            <person name="Andreopoulos W."/>
            <person name="Angelini C."/>
            <person name="Antonin V."/>
            <person name="Barry K.W."/>
            <person name="Bougher N.L."/>
            <person name="Buchanan P."/>
            <person name="Buyck B."/>
            <person name="Bense V."/>
            <person name="Catcheside P."/>
            <person name="Chovatia M."/>
            <person name="Cooper J."/>
            <person name="Damon W."/>
            <person name="Desjardin D."/>
            <person name="Finy P."/>
            <person name="Geml J."/>
            <person name="Haridas S."/>
            <person name="Hughes K."/>
            <person name="Justo A."/>
            <person name="Karasinski D."/>
            <person name="Kautmanova I."/>
            <person name="Kiss B."/>
            <person name="Kocsube S."/>
            <person name="Kotiranta H."/>
            <person name="LaButti K.M."/>
            <person name="Lechner B.E."/>
            <person name="Liimatainen K."/>
            <person name="Lipzen A."/>
            <person name="Lukacs Z."/>
            <person name="Mihaltcheva S."/>
            <person name="Morgado L.N."/>
            <person name="Niskanen T."/>
            <person name="Noordeloos M.E."/>
            <person name="Ohm R.A."/>
            <person name="Ortiz-Santana B."/>
            <person name="Ovrebo C."/>
            <person name="Racz N."/>
            <person name="Riley R."/>
            <person name="Savchenko A."/>
            <person name="Shiryaev A."/>
            <person name="Soop K."/>
            <person name="Spirin V."/>
            <person name="Szebenyi C."/>
            <person name="Tomsovsky M."/>
            <person name="Tulloss R.E."/>
            <person name="Uehling J."/>
            <person name="Grigoriev I.V."/>
            <person name="Vagvolgyi C."/>
            <person name="Papp T."/>
            <person name="Martin F.M."/>
            <person name="Miettinen O."/>
            <person name="Hibbett D.S."/>
            <person name="Nagy L.G."/>
        </authorList>
    </citation>
    <scope>NUCLEOTIDE SEQUENCE [LARGE SCALE GENOMIC DNA]</scope>
    <source>
        <strain evidence="2 3">CBS 166.37</strain>
    </source>
</reference>
<feature type="compositionally biased region" description="Low complexity" evidence="1">
    <location>
        <begin position="257"/>
        <end position="279"/>
    </location>
</feature>
<gene>
    <name evidence="2" type="ORF">BDQ12DRAFT_684116</name>
</gene>
<feature type="compositionally biased region" description="Gly residues" evidence="1">
    <location>
        <begin position="353"/>
        <end position="362"/>
    </location>
</feature>
<proteinExistence type="predicted"/>
<keyword evidence="3" id="KW-1185">Reference proteome</keyword>
<organism evidence="2 3">
    <name type="scientific">Crucibulum laeve</name>
    <dbReference type="NCBI Taxonomy" id="68775"/>
    <lineage>
        <taxon>Eukaryota</taxon>
        <taxon>Fungi</taxon>
        <taxon>Dikarya</taxon>
        <taxon>Basidiomycota</taxon>
        <taxon>Agaricomycotina</taxon>
        <taxon>Agaricomycetes</taxon>
        <taxon>Agaricomycetidae</taxon>
        <taxon>Agaricales</taxon>
        <taxon>Agaricineae</taxon>
        <taxon>Nidulariaceae</taxon>
        <taxon>Crucibulum</taxon>
    </lineage>
</organism>
<evidence type="ECO:0000256" key="1">
    <source>
        <dbReference type="SAM" id="MobiDB-lite"/>
    </source>
</evidence>
<feature type="compositionally biased region" description="Basic residues" evidence="1">
    <location>
        <begin position="181"/>
        <end position="193"/>
    </location>
</feature>
<dbReference type="EMBL" id="ML213604">
    <property type="protein sequence ID" value="TFK38180.1"/>
    <property type="molecule type" value="Genomic_DNA"/>
</dbReference>
<name>A0A5C3LZ11_9AGAR</name>
<feature type="compositionally biased region" description="Polar residues" evidence="1">
    <location>
        <begin position="240"/>
        <end position="256"/>
    </location>
</feature>
<feature type="compositionally biased region" description="Polar residues" evidence="1">
    <location>
        <begin position="283"/>
        <end position="313"/>
    </location>
</feature>
<evidence type="ECO:0000313" key="3">
    <source>
        <dbReference type="Proteomes" id="UP000308652"/>
    </source>
</evidence>